<dbReference type="Pfam" id="PF03816">
    <property type="entry name" value="LytR_cpsA_psr"/>
    <property type="match status" value="1"/>
</dbReference>
<accession>A0A561VTX6</accession>
<dbReference type="EMBL" id="VIWZ01000001">
    <property type="protein sequence ID" value="TWG15069.1"/>
    <property type="molecule type" value="Genomic_DNA"/>
</dbReference>
<proteinExistence type="inferred from homology"/>
<feature type="domain" description="Cell envelope-related transcriptional attenuator" evidence="4">
    <location>
        <begin position="143"/>
        <end position="323"/>
    </location>
</feature>
<keyword evidence="3" id="KW-0812">Transmembrane</keyword>
<dbReference type="InterPro" id="IPR050922">
    <property type="entry name" value="LytR/CpsA/Psr_CW_biosynth"/>
</dbReference>
<name>A0A561VTX6_9ACTN</name>
<keyword evidence="6" id="KW-1185">Reference proteome</keyword>
<dbReference type="PANTHER" id="PTHR33392:SF6">
    <property type="entry name" value="POLYISOPRENYL-TEICHOIC ACID--PEPTIDOGLYCAN TEICHOIC ACID TRANSFERASE TAGU"/>
    <property type="match status" value="1"/>
</dbReference>
<dbReference type="OrthoDB" id="5171929at2"/>
<evidence type="ECO:0000313" key="6">
    <source>
        <dbReference type="Proteomes" id="UP000317685"/>
    </source>
</evidence>
<evidence type="ECO:0000256" key="3">
    <source>
        <dbReference type="SAM" id="Phobius"/>
    </source>
</evidence>
<dbReference type="RefSeq" id="WP_145778404.1">
    <property type="nucleotide sequence ID" value="NZ_JBEZJF010000001.1"/>
</dbReference>
<reference evidence="5 6" key="1">
    <citation type="submission" date="2019-06" db="EMBL/GenBank/DDBJ databases">
        <title>Sequencing the genomes of 1000 actinobacteria strains.</title>
        <authorList>
            <person name="Klenk H.-P."/>
        </authorList>
    </citation>
    <scope>NUCLEOTIDE SEQUENCE [LARGE SCALE GENOMIC DNA]</scope>
    <source>
        <strain evidence="5 6">DSM 45885</strain>
    </source>
</reference>
<feature type="region of interest" description="Disordered" evidence="2">
    <location>
        <begin position="1"/>
        <end position="62"/>
    </location>
</feature>
<dbReference type="InterPro" id="IPR004474">
    <property type="entry name" value="LytR_CpsA_psr"/>
</dbReference>
<evidence type="ECO:0000259" key="4">
    <source>
        <dbReference type="Pfam" id="PF03816"/>
    </source>
</evidence>
<dbReference type="Gene3D" id="3.40.630.190">
    <property type="entry name" value="LCP protein"/>
    <property type="match status" value="1"/>
</dbReference>
<dbReference type="PANTHER" id="PTHR33392">
    <property type="entry name" value="POLYISOPRENYL-TEICHOIC ACID--PEPTIDOGLYCAN TEICHOIC ACID TRANSFERASE TAGU"/>
    <property type="match status" value="1"/>
</dbReference>
<dbReference type="NCBIfam" id="TIGR00350">
    <property type="entry name" value="lytR_cpsA_psr"/>
    <property type="match status" value="1"/>
</dbReference>
<comment type="caution">
    <text evidence="5">The sequence shown here is derived from an EMBL/GenBank/DDBJ whole genome shotgun (WGS) entry which is preliminary data.</text>
</comment>
<feature type="transmembrane region" description="Helical" evidence="3">
    <location>
        <begin position="66"/>
        <end position="87"/>
    </location>
</feature>
<feature type="compositionally biased region" description="Gly residues" evidence="2">
    <location>
        <begin position="32"/>
        <end position="54"/>
    </location>
</feature>
<organism evidence="5 6">
    <name type="scientific">Micromonospora taraxaci</name>
    <dbReference type="NCBI Taxonomy" id="1316803"/>
    <lineage>
        <taxon>Bacteria</taxon>
        <taxon>Bacillati</taxon>
        <taxon>Actinomycetota</taxon>
        <taxon>Actinomycetes</taxon>
        <taxon>Micromonosporales</taxon>
        <taxon>Micromonosporaceae</taxon>
        <taxon>Micromonospora</taxon>
    </lineage>
</organism>
<feature type="compositionally biased region" description="Low complexity" evidence="2">
    <location>
        <begin position="1"/>
        <end position="31"/>
    </location>
</feature>
<protein>
    <submittedName>
        <fullName evidence="5">LytR family transcriptional attenuator</fullName>
    </submittedName>
</protein>
<dbReference type="AlphaFoldDB" id="A0A561VTX6"/>
<evidence type="ECO:0000313" key="5">
    <source>
        <dbReference type="EMBL" id="TWG15069.1"/>
    </source>
</evidence>
<evidence type="ECO:0000256" key="1">
    <source>
        <dbReference type="ARBA" id="ARBA00006068"/>
    </source>
</evidence>
<comment type="similarity">
    <text evidence="1">Belongs to the LytR/CpsA/Psr (LCP) family.</text>
</comment>
<dbReference type="Proteomes" id="UP000317685">
    <property type="component" value="Unassembled WGS sequence"/>
</dbReference>
<evidence type="ECO:0000256" key="2">
    <source>
        <dbReference type="SAM" id="MobiDB-lite"/>
    </source>
</evidence>
<sequence>MPVQASRRPSSPGSAAPSGRAAAAIPVQARASGGGPGARPPGGGGGGPTGGGGPAKKRTKRRKDPLWARLTVVFGAVLMLGSGAGIVGGKVLIGQATGDIAQRNLLGDAGKSDAEGGASLDGPIDMLLLGVDARERWAADDVRSDSIIILHIPATHDQAYLISIPRDTEAQIPPFKKSGYAGGTGKINGAFQAGAANGGGWEGGAQLMAQTIKRLTGISFDGAAIINFGGFKNVIDTLGTVRICVSQEVKSLHMSYVDGKPMWNADAKKTGKPRTPVVHKKGCQEMEGWAALDYSRQRKTLKNGDYDRQANQQQLIKAMAKKATDGGMLTNPGKMNQLIKAAGKAFVLDTGGVAIENFIFTMRGVTANELTMLKTNGGTFHANGNNTEGLSEETMAMFQAVKQDKLAEFVFTHPEVISTRK</sequence>
<dbReference type="GeneID" id="300126024"/>
<gene>
    <name evidence="5" type="ORF">FHU34_11373</name>
</gene>
<keyword evidence="3" id="KW-0472">Membrane</keyword>
<keyword evidence="3" id="KW-1133">Transmembrane helix</keyword>